<accession>A0ABP7LGP2</accession>
<name>A0ABP7LGP2_9ACTN</name>
<evidence type="ECO:0000313" key="2">
    <source>
        <dbReference type="Proteomes" id="UP001501563"/>
    </source>
</evidence>
<keyword evidence="2" id="KW-1185">Reference proteome</keyword>
<reference evidence="2" key="1">
    <citation type="journal article" date="2019" name="Int. J. Syst. Evol. Microbiol.">
        <title>The Global Catalogue of Microorganisms (GCM) 10K type strain sequencing project: providing services to taxonomists for standard genome sequencing and annotation.</title>
        <authorList>
            <consortium name="The Broad Institute Genomics Platform"/>
            <consortium name="The Broad Institute Genome Sequencing Center for Infectious Disease"/>
            <person name="Wu L."/>
            <person name="Ma J."/>
        </authorList>
    </citation>
    <scope>NUCLEOTIDE SEQUENCE [LARGE SCALE GENOMIC DNA]</scope>
    <source>
        <strain evidence="2">JCM 16578</strain>
    </source>
</reference>
<evidence type="ECO:0008006" key="3">
    <source>
        <dbReference type="Google" id="ProtNLM"/>
    </source>
</evidence>
<dbReference type="RefSeq" id="WP_345553815.1">
    <property type="nucleotide sequence ID" value="NZ_BAAAZA010000041.1"/>
</dbReference>
<proteinExistence type="predicted"/>
<organism evidence="1 2">
    <name type="scientific">Streptomyces lannensis</name>
    <dbReference type="NCBI Taxonomy" id="766498"/>
    <lineage>
        <taxon>Bacteria</taxon>
        <taxon>Bacillati</taxon>
        <taxon>Actinomycetota</taxon>
        <taxon>Actinomycetes</taxon>
        <taxon>Kitasatosporales</taxon>
        <taxon>Streptomycetaceae</taxon>
        <taxon>Streptomyces</taxon>
    </lineage>
</organism>
<gene>
    <name evidence="1" type="ORF">GCM10022207_79540</name>
</gene>
<evidence type="ECO:0000313" key="1">
    <source>
        <dbReference type="EMBL" id="GAA3899052.1"/>
    </source>
</evidence>
<sequence length="313" mass="35033">MDELRCELSPLVYAELYRLLAADEARRDVLEERLAAIGYDHVWLGTAADAYNEYWEALLESTDADSVSSLALPRNEHALLATWILAGLRITGEDRELGTALAQNVLQRALTEVPGLTAPLPPDLSPVIVGWTLASIIGSPSYEWPVAPAVLPDDVNIRSAFIGFTHHVLVLEAMAEPWPEMMQTSTYWRGYGIAEALKPAMGEGSPAINELLTEARPLLPQYLSTQLNKHFSRFGPRRNALSHVTDDPRRERFVDVVTTTRGWEHLRLTVLGLTQFVCQEASRSLYDAEELPAALRNDPWGYLEREISTEWLT</sequence>
<protein>
    <recommendedName>
        <fullName evidence="3">Apea-like HEPN domain-containing protein</fullName>
    </recommendedName>
</protein>
<dbReference type="Proteomes" id="UP001501563">
    <property type="component" value="Unassembled WGS sequence"/>
</dbReference>
<dbReference type="EMBL" id="BAAAZA010000041">
    <property type="protein sequence ID" value="GAA3899052.1"/>
    <property type="molecule type" value="Genomic_DNA"/>
</dbReference>
<comment type="caution">
    <text evidence="1">The sequence shown here is derived from an EMBL/GenBank/DDBJ whole genome shotgun (WGS) entry which is preliminary data.</text>
</comment>